<dbReference type="EMBL" id="CAJFCV020000003">
    <property type="protein sequence ID" value="CAG9108429.1"/>
    <property type="molecule type" value="Genomic_DNA"/>
</dbReference>
<dbReference type="EMBL" id="CAJFDI010000003">
    <property type="protein sequence ID" value="CAD5221434.1"/>
    <property type="molecule type" value="Genomic_DNA"/>
</dbReference>
<organism evidence="3 5">
    <name type="scientific">Bursaphelenchus xylophilus</name>
    <name type="common">Pinewood nematode worm</name>
    <name type="synonym">Aphelenchoides xylophilus</name>
    <dbReference type="NCBI Taxonomy" id="6326"/>
    <lineage>
        <taxon>Eukaryota</taxon>
        <taxon>Metazoa</taxon>
        <taxon>Ecdysozoa</taxon>
        <taxon>Nematoda</taxon>
        <taxon>Chromadorea</taxon>
        <taxon>Rhabditida</taxon>
        <taxon>Tylenchina</taxon>
        <taxon>Tylenchomorpha</taxon>
        <taxon>Aphelenchoidea</taxon>
        <taxon>Aphelenchoididae</taxon>
        <taxon>Bursaphelenchus</taxon>
    </lineage>
</organism>
<dbReference type="AlphaFoldDB" id="A0A1I7STG9"/>
<dbReference type="WBParaSite" id="BXY_1633900.1">
    <property type="protein sequence ID" value="BXY_1633900.1"/>
    <property type="gene ID" value="BXY_1633900"/>
</dbReference>
<dbReference type="Proteomes" id="UP000095284">
    <property type="component" value="Unplaced"/>
</dbReference>
<dbReference type="eggNOG" id="KOG4469">
    <property type="taxonomic scope" value="Eukaryota"/>
</dbReference>
<reference evidence="2" key="2">
    <citation type="submission" date="2020-08" db="EMBL/GenBank/DDBJ databases">
        <authorList>
            <person name="Kikuchi T."/>
        </authorList>
    </citation>
    <scope>NUCLEOTIDE SEQUENCE</scope>
    <source>
        <strain evidence="1">Ka4C1</strain>
    </source>
</reference>
<evidence type="ECO:0000313" key="1">
    <source>
        <dbReference type="EMBL" id="CAD5221434.1"/>
    </source>
</evidence>
<accession>A0A1I7STG9</accession>
<dbReference type="Proteomes" id="UP000659654">
    <property type="component" value="Unassembled WGS sequence"/>
</dbReference>
<sequence length="359" mass="40684">MLEVTGCVDRESSCYLAGETVCVKIFLNNLDKENGDVLGWICLQMHCDRIFPKGNRNLELNNTKADVTSVKPSKEAIFSSKPDIILCNWSVPKATSEVREREMFVPLGFPPTFKGQYVRYNWYLQVAIQRVDKPIQTLFLPIRVLNSTVDNKIRSPLVQNPFVQKDGNEMFPLSLAMARIEEKTVSSRKTVIFDVTSGGDHFATVNLNAGPFKLGDIVQGMVEFPDHEERKPRSIQLLVSLETVEECLYSDSVAPNVVRHNYSQITTAFLKSCHFRVPIQLTSVPTFTEQSVKLFWRIHFEFTVTRDDLIVPREHGENLAENLRVQALSLDHPIFVHSANPLNVGMALHNSHHCTTVTL</sequence>
<dbReference type="InterPro" id="IPR014848">
    <property type="entry name" value="Rgp1"/>
</dbReference>
<name>A0A1I7STG9_BURXY</name>
<gene>
    <name evidence="1" type="ORF">BXYJ_LOCUS6676</name>
</gene>
<dbReference type="OrthoDB" id="1918at2759"/>
<evidence type="ECO:0000313" key="4">
    <source>
        <dbReference type="Proteomes" id="UP000659654"/>
    </source>
</evidence>
<protein>
    <submittedName>
        <fullName evidence="1">(pine wood nematode) hypothetical protein</fullName>
    </submittedName>
</protein>
<dbReference type="PANTHER" id="PTHR12507">
    <property type="entry name" value="REDUCED GROWTH PHENOTYPE 1 RGP1, YEAST -RELATED"/>
    <property type="match status" value="1"/>
</dbReference>
<dbReference type="Proteomes" id="UP000582659">
    <property type="component" value="Unassembled WGS sequence"/>
</dbReference>
<evidence type="ECO:0000313" key="3">
    <source>
        <dbReference type="Proteomes" id="UP000095284"/>
    </source>
</evidence>
<evidence type="ECO:0000313" key="5">
    <source>
        <dbReference type="WBParaSite" id="BXY_1633900.1"/>
    </source>
</evidence>
<proteinExistence type="predicted"/>
<keyword evidence="4" id="KW-1185">Reference proteome</keyword>
<dbReference type="Pfam" id="PF08737">
    <property type="entry name" value="Rgp1"/>
    <property type="match status" value="1"/>
</dbReference>
<reference evidence="5" key="1">
    <citation type="submission" date="2016-11" db="UniProtKB">
        <authorList>
            <consortium name="WormBaseParasite"/>
        </authorList>
    </citation>
    <scope>IDENTIFICATION</scope>
</reference>
<evidence type="ECO:0000313" key="2">
    <source>
        <dbReference type="EMBL" id="CAG9108429.1"/>
    </source>
</evidence>